<sequence length="951" mass="107820">MGKFKKGHKVGFKVGLVPHNKMRKGVSSKQSDSEQTHYVRLTREMTNLVKNVPYKEDKSLSNTGIKPATLLRSKSSDTKKAKPVKSAKEKQRIESKTNRTINIKLNAVMWNAVFHEHSELSPHCKGFLEWDMSKEERWGLGNSECAICDTCSYQSKKYKLYEEVKTGKKGRKPAKMNIGAQAALAQTPISTTSFRKILLGTNSVAPSAKGLQKRANAVLPKIKEINESDMKRLRKRLINIKKLRGAENPSAVSLQGDGAYNNPLYSGVGRTPFQPATQMVYTVAENETQDKSILTVVAKNKLCSIHPVNPNSGKFEQCTENCSSTLTFLKSIGDEYSWAKEALTDLNADEIEAKHFTTDPDSSAFKAAEDLYHENITKTEPEHFLDTRHLADNHRKNIKKNPQILNMMPGRTKKEKENLQNNFSLDLSARCTSEFTEAMEKYGGNFQKVKNKISFICDAIPMCYTGNHELCRRHSFVCKGGKKFWLKSSSFLTSMFKILNTTDNISEIRKCILYRLGPDALNKTKLNLNTQKVEGFNRSLRRSLPKNVTFTKNFEGRVHAAVHSVNLGPGESLMLICDQLGAPVTAGSSVEKSLKLVQRTDKLQKEHKKSLKYKKSMSDKRKYLYKAYAIAKENRDYEKNKLLSDANKKIAGKKQEHGKNVVFVQSHVFLFTIYSQPLAASFTHCPVEREPENFRVKSVTTCPTGQSRKQKEIKCKDASNVFHCLPEANGSLFEFCGKLRRDLRYHYFVVDRENSLHLNNIVFPLSLGTETEFYSNFSQLIIKAQDELEGFAVFENLQQQLSWTAAVNCKTDLKHHILPRRDSCKITNTKKYALVALALCQDNHETLRKQCSTLFNKKQDSQEDDNTLLIIMVIIATVCVSVPWAMAAEMNFHLFESILSKCFCENNENNGPQPEDKTEETHASQSIDPDRQGYLLQRQRSKSDQKNNING</sequence>
<dbReference type="InterPro" id="IPR049012">
    <property type="entry name" value="Mutator_transp_dom"/>
</dbReference>
<keyword evidence="4" id="KW-1185">Reference proteome</keyword>
<evidence type="ECO:0000256" key="1">
    <source>
        <dbReference type="SAM" id="MobiDB-lite"/>
    </source>
</evidence>
<comment type="caution">
    <text evidence="3">The sequence shown here is derived from an EMBL/GenBank/DDBJ whole genome shotgun (WGS) entry which is preliminary data.</text>
</comment>
<feature type="compositionally biased region" description="Basic and acidic residues" evidence="1">
    <location>
        <begin position="74"/>
        <end position="93"/>
    </location>
</feature>
<reference evidence="3" key="1">
    <citation type="submission" date="2021-03" db="EMBL/GenBank/DDBJ databases">
        <authorList>
            <person name="Bekaert M."/>
        </authorList>
    </citation>
    <scope>NUCLEOTIDE SEQUENCE</scope>
</reference>
<dbReference type="Proteomes" id="UP000683360">
    <property type="component" value="Unassembled WGS sequence"/>
</dbReference>
<feature type="region of interest" description="Disordered" evidence="1">
    <location>
        <begin position="73"/>
        <end position="93"/>
    </location>
</feature>
<name>A0A8S3VLR5_MYTED</name>
<proteinExistence type="predicted"/>
<dbReference type="OrthoDB" id="9993781at2759"/>
<accession>A0A8S3VLR5</accession>
<feature type="domain" description="Mutator-like transposase" evidence="2">
    <location>
        <begin position="98"/>
        <end position="478"/>
    </location>
</feature>
<organism evidence="3 4">
    <name type="scientific">Mytilus edulis</name>
    <name type="common">Blue mussel</name>
    <dbReference type="NCBI Taxonomy" id="6550"/>
    <lineage>
        <taxon>Eukaryota</taxon>
        <taxon>Metazoa</taxon>
        <taxon>Spiralia</taxon>
        <taxon>Lophotrochozoa</taxon>
        <taxon>Mollusca</taxon>
        <taxon>Bivalvia</taxon>
        <taxon>Autobranchia</taxon>
        <taxon>Pteriomorphia</taxon>
        <taxon>Mytilida</taxon>
        <taxon>Mytiloidea</taxon>
        <taxon>Mytilidae</taxon>
        <taxon>Mytilinae</taxon>
        <taxon>Mytilus</taxon>
    </lineage>
</organism>
<evidence type="ECO:0000313" key="4">
    <source>
        <dbReference type="Proteomes" id="UP000683360"/>
    </source>
</evidence>
<dbReference type="AlphaFoldDB" id="A0A8S3VLR5"/>
<evidence type="ECO:0000259" key="2">
    <source>
        <dbReference type="Pfam" id="PF20700"/>
    </source>
</evidence>
<evidence type="ECO:0000313" key="3">
    <source>
        <dbReference type="EMBL" id="CAG2254608.1"/>
    </source>
</evidence>
<dbReference type="Pfam" id="PF20700">
    <property type="entry name" value="Mutator"/>
    <property type="match status" value="1"/>
</dbReference>
<protein>
    <recommendedName>
        <fullName evidence="2">Mutator-like transposase domain-containing protein</fullName>
    </recommendedName>
</protein>
<dbReference type="EMBL" id="CAJPWZ010003250">
    <property type="protein sequence ID" value="CAG2254608.1"/>
    <property type="molecule type" value="Genomic_DNA"/>
</dbReference>
<feature type="region of interest" description="Disordered" evidence="1">
    <location>
        <begin position="909"/>
        <end position="951"/>
    </location>
</feature>
<gene>
    <name evidence="3" type="ORF">MEDL_66115</name>
</gene>